<dbReference type="RefSeq" id="WP_091535140.1">
    <property type="nucleotide sequence ID" value="NZ_FOOC01000013.1"/>
</dbReference>
<dbReference type="CDD" id="cd17546">
    <property type="entry name" value="REC_hyHK_CKI1_RcsC-like"/>
    <property type="match status" value="1"/>
</dbReference>
<dbReference type="FunFam" id="3.30.565.10:FF:000010">
    <property type="entry name" value="Sensor histidine kinase RcsC"/>
    <property type="match status" value="1"/>
</dbReference>
<keyword evidence="4 9" id="KW-0597">Phosphoprotein</keyword>
<dbReference type="SUPFAM" id="SSF55874">
    <property type="entry name" value="ATPase domain of HSP90 chaperone/DNA topoisomerase II/histidine kinase"/>
    <property type="match status" value="1"/>
</dbReference>
<keyword evidence="5" id="KW-0808">Transferase</keyword>
<evidence type="ECO:0000259" key="12">
    <source>
        <dbReference type="PROSITE" id="PS50109"/>
    </source>
</evidence>
<evidence type="ECO:0000256" key="11">
    <source>
        <dbReference type="SAM" id="Phobius"/>
    </source>
</evidence>
<dbReference type="InterPro" id="IPR036890">
    <property type="entry name" value="HATPase_C_sf"/>
</dbReference>
<evidence type="ECO:0000259" key="15">
    <source>
        <dbReference type="PROSITE" id="PS50894"/>
    </source>
</evidence>
<dbReference type="Pfam" id="PF00072">
    <property type="entry name" value="Response_reg"/>
    <property type="match status" value="1"/>
</dbReference>
<comment type="catalytic activity">
    <reaction evidence="1">
        <text>ATP + protein L-histidine = ADP + protein N-phospho-L-histidine.</text>
        <dbReference type="EC" id="2.7.13.3"/>
    </reaction>
</comment>
<evidence type="ECO:0000256" key="10">
    <source>
        <dbReference type="SAM" id="Coils"/>
    </source>
</evidence>
<feature type="domain" description="Histidine kinase" evidence="12">
    <location>
        <begin position="164"/>
        <end position="382"/>
    </location>
</feature>
<organism evidence="16 17">
    <name type="scientific">Fontimonas thermophila</name>
    <dbReference type="NCBI Taxonomy" id="1076937"/>
    <lineage>
        <taxon>Bacteria</taxon>
        <taxon>Pseudomonadati</taxon>
        <taxon>Pseudomonadota</taxon>
        <taxon>Gammaproteobacteria</taxon>
        <taxon>Nevskiales</taxon>
        <taxon>Nevskiaceae</taxon>
        <taxon>Fontimonas</taxon>
    </lineage>
</organism>
<name>A0A1I2K6D0_9GAMM</name>
<dbReference type="InterPro" id="IPR008207">
    <property type="entry name" value="Sig_transdc_His_kin_Hpt_dom"/>
</dbReference>
<dbReference type="PROSITE" id="PS50109">
    <property type="entry name" value="HIS_KIN"/>
    <property type="match status" value="1"/>
</dbReference>
<gene>
    <name evidence="16" type="ORF">SAMN04488120_11320</name>
</gene>
<feature type="coiled-coil region" evidence="10">
    <location>
        <begin position="116"/>
        <end position="168"/>
    </location>
</feature>
<keyword evidence="7" id="KW-0902">Two-component regulatory system</keyword>
<accession>A0A1I2K6D0</accession>
<proteinExistence type="predicted"/>
<dbReference type="InterPro" id="IPR036097">
    <property type="entry name" value="HisK_dim/P_sf"/>
</dbReference>
<dbReference type="InterPro" id="IPR003594">
    <property type="entry name" value="HATPase_dom"/>
</dbReference>
<dbReference type="OrthoDB" id="6187449at2"/>
<dbReference type="PANTHER" id="PTHR45339">
    <property type="entry name" value="HYBRID SIGNAL TRANSDUCTION HISTIDINE KINASE J"/>
    <property type="match status" value="1"/>
</dbReference>
<sequence length="757" mass="83139">MKRVHTDPTPRRWPPGGAVLLLLGLLAAVLGLLAAFADAPIDTPVRIVAGALGLGALATALWTLRRQWQLFDALIVGLRALGHGRSETRLPEDLPGAFGELARAANRLGAQLATLSAGLEQRVEEHTRRLREERDALAQANQHLRTAANQAQDEARAQSELLSSLSHELRTPLTGILGYADLLRRSGLDAEQSQQLDMLEKSARSLLTMINDLLDWSRIEAGRLRLNEETLDVIDLVEDTCTLLAPLAYDKDLELVRIVYHDVPRQVRGDAQRLRQILTNLLSNAIKFTETGEVVVRVMREREDAGRTWLRFSVTDTGIGISEEQQARLFQPFRQVGRSAQGGSGLGLSITRKLTELMGGEISLQSTPGKGSTFSVLLPCKLIAEAESSPSYDRRLADRSVWLFEAHATARLALVHWLQFWGMQVRSFTDAEALAEALRTAAPSAKPDLVILGLKPGDRGLPPFRATLAACAEHQPPLLALVASAALSVHESLRDAGAAACHPKSIGRQRLHDEILRLTTAPDAVPAPETPARCALVADNNVTNRRYISALCRRLGIETLEAGDGRTALELWRRARPQIVLLDAHMPGVDGPGCARQIRAEETGDNRCRILAISAHLEPEERAEFLRAGADAILIKPFDEQTLRRHLDPPRGSVQPATARLAADPELLALLREELPQQLRELERAFDHRDLAAAREAAHTLRGTAAFYHLASLRQTASALEEWLRRTSSLPVGAPNRRELDNVRRAVDETLAAIQKP</sequence>
<dbReference type="Pfam" id="PF00512">
    <property type="entry name" value="HisKA"/>
    <property type="match status" value="1"/>
</dbReference>
<comment type="subcellular location">
    <subcellularLocation>
        <location evidence="2">Membrane</location>
    </subcellularLocation>
</comment>
<evidence type="ECO:0000313" key="17">
    <source>
        <dbReference type="Proteomes" id="UP000199771"/>
    </source>
</evidence>
<dbReference type="InterPro" id="IPR001789">
    <property type="entry name" value="Sig_transdc_resp-reg_receiver"/>
</dbReference>
<dbReference type="AlphaFoldDB" id="A0A1I2K6D0"/>
<keyword evidence="17" id="KW-1185">Reference proteome</keyword>
<evidence type="ECO:0000256" key="4">
    <source>
        <dbReference type="ARBA" id="ARBA00022553"/>
    </source>
</evidence>
<dbReference type="GO" id="GO:0000155">
    <property type="term" value="F:phosphorelay sensor kinase activity"/>
    <property type="evidence" value="ECO:0007669"/>
    <property type="project" value="InterPro"/>
</dbReference>
<comment type="caution">
    <text evidence="9">Lacks conserved residue(s) required for the propagation of feature annotation.</text>
</comment>
<dbReference type="InterPro" id="IPR005467">
    <property type="entry name" value="His_kinase_dom"/>
</dbReference>
<keyword evidence="11" id="KW-1133">Transmembrane helix</keyword>
<dbReference type="SMART" id="SM00448">
    <property type="entry name" value="REC"/>
    <property type="match status" value="2"/>
</dbReference>
<dbReference type="CDD" id="cd16922">
    <property type="entry name" value="HATPase_EvgS-ArcB-TorS-like"/>
    <property type="match status" value="1"/>
</dbReference>
<dbReference type="SMART" id="SM00388">
    <property type="entry name" value="HisKA"/>
    <property type="match status" value="1"/>
</dbReference>
<dbReference type="EMBL" id="FOOC01000013">
    <property type="protein sequence ID" value="SFF61899.1"/>
    <property type="molecule type" value="Genomic_DNA"/>
</dbReference>
<feature type="modified residue" description="4-aspartylphosphate" evidence="9">
    <location>
        <position position="583"/>
    </location>
</feature>
<dbReference type="CDD" id="cd00082">
    <property type="entry name" value="HisKA"/>
    <property type="match status" value="1"/>
</dbReference>
<evidence type="ECO:0000259" key="14">
    <source>
        <dbReference type="PROSITE" id="PS50885"/>
    </source>
</evidence>
<feature type="domain" description="HAMP" evidence="14">
    <location>
        <begin position="65"/>
        <end position="117"/>
    </location>
</feature>
<feature type="domain" description="HPt" evidence="15">
    <location>
        <begin position="660"/>
        <end position="757"/>
    </location>
</feature>
<dbReference type="Gene3D" id="1.10.287.130">
    <property type="match status" value="1"/>
</dbReference>
<dbReference type="Gene3D" id="1.20.120.160">
    <property type="entry name" value="HPT domain"/>
    <property type="match status" value="1"/>
</dbReference>
<keyword evidence="6 16" id="KW-0418">Kinase</keyword>
<dbReference type="SUPFAM" id="SSF52172">
    <property type="entry name" value="CheY-like"/>
    <property type="match status" value="2"/>
</dbReference>
<keyword evidence="11" id="KW-0472">Membrane</keyword>
<evidence type="ECO:0000256" key="8">
    <source>
        <dbReference type="PROSITE-ProRule" id="PRU00110"/>
    </source>
</evidence>
<dbReference type="Gene3D" id="3.40.50.2300">
    <property type="match status" value="2"/>
</dbReference>
<dbReference type="STRING" id="1076937.SAMN04488120_11320"/>
<evidence type="ECO:0000256" key="3">
    <source>
        <dbReference type="ARBA" id="ARBA00012438"/>
    </source>
</evidence>
<keyword evidence="10" id="KW-0175">Coiled coil</keyword>
<dbReference type="SMART" id="SM00387">
    <property type="entry name" value="HATPase_c"/>
    <property type="match status" value="1"/>
</dbReference>
<reference evidence="16 17" key="1">
    <citation type="submission" date="2016-10" db="EMBL/GenBank/DDBJ databases">
        <authorList>
            <person name="de Groot N.N."/>
        </authorList>
    </citation>
    <scope>NUCLEOTIDE SEQUENCE [LARGE SCALE GENOMIC DNA]</scope>
    <source>
        <strain evidence="16 17">DSM 23609</strain>
    </source>
</reference>
<dbReference type="PANTHER" id="PTHR45339:SF5">
    <property type="entry name" value="HISTIDINE KINASE"/>
    <property type="match status" value="1"/>
</dbReference>
<evidence type="ECO:0000256" key="7">
    <source>
        <dbReference type="ARBA" id="ARBA00023012"/>
    </source>
</evidence>
<dbReference type="InterPro" id="IPR011006">
    <property type="entry name" value="CheY-like_superfamily"/>
</dbReference>
<feature type="modified residue" description="Phosphohistidine" evidence="8">
    <location>
        <position position="699"/>
    </location>
</feature>
<dbReference type="EC" id="2.7.13.3" evidence="3"/>
<dbReference type="InterPro" id="IPR003661">
    <property type="entry name" value="HisK_dim/P_dom"/>
</dbReference>
<feature type="transmembrane region" description="Helical" evidence="11">
    <location>
        <begin position="47"/>
        <end position="64"/>
    </location>
</feature>
<evidence type="ECO:0000313" key="16">
    <source>
        <dbReference type="EMBL" id="SFF61899.1"/>
    </source>
</evidence>
<evidence type="ECO:0000256" key="2">
    <source>
        <dbReference type="ARBA" id="ARBA00004370"/>
    </source>
</evidence>
<dbReference type="InterPro" id="IPR036641">
    <property type="entry name" value="HPT_dom_sf"/>
</dbReference>
<evidence type="ECO:0000256" key="5">
    <source>
        <dbReference type="ARBA" id="ARBA00022679"/>
    </source>
</evidence>
<dbReference type="Pfam" id="PF01627">
    <property type="entry name" value="Hpt"/>
    <property type="match status" value="1"/>
</dbReference>
<dbReference type="SUPFAM" id="SSF47384">
    <property type="entry name" value="Homodimeric domain of signal transducing histidine kinase"/>
    <property type="match status" value="1"/>
</dbReference>
<dbReference type="InterPro" id="IPR003660">
    <property type="entry name" value="HAMP_dom"/>
</dbReference>
<dbReference type="Proteomes" id="UP000199771">
    <property type="component" value="Unassembled WGS sequence"/>
</dbReference>
<dbReference type="Gene3D" id="3.30.565.10">
    <property type="entry name" value="Histidine kinase-like ATPase, C-terminal domain"/>
    <property type="match status" value="1"/>
</dbReference>
<feature type="domain" description="Response regulatory" evidence="13">
    <location>
        <begin position="534"/>
        <end position="651"/>
    </location>
</feature>
<dbReference type="PROSITE" id="PS50894">
    <property type="entry name" value="HPT"/>
    <property type="match status" value="1"/>
</dbReference>
<dbReference type="GO" id="GO:0005886">
    <property type="term" value="C:plasma membrane"/>
    <property type="evidence" value="ECO:0007669"/>
    <property type="project" value="UniProtKB-SubCell"/>
</dbReference>
<keyword evidence="11" id="KW-0812">Transmembrane</keyword>
<dbReference type="PROSITE" id="PS50885">
    <property type="entry name" value="HAMP"/>
    <property type="match status" value="1"/>
</dbReference>
<evidence type="ECO:0000256" key="6">
    <source>
        <dbReference type="ARBA" id="ARBA00022777"/>
    </source>
</evidence>
<dbReference type="InterPro" id="IPR004358">
    <property type="entry name" value="Sig_transdc_His_kin-like_C"/>
</dbReference>
<dbReference type="Pfam" id="PF02518">
    <property type="entry name" value="HATPase_c"/>
    <property type="match status" value="1"/>
</dbReference>
<evidence type="ECO:0000256" key="9">
    <source>
        <dbReference type="PROSITE-ProRule" id="PRU00169"/>
    </source>
</evidence>
<dbReference type="PROSITE" id="PS50110">
    <property type="entry name" value="RESPONSE_REGULATORY"/>
    <property type="match status" value="2"/>
</dbReference>
<dbReference type="SUPFAM" id="SSF47226">
    <property type="entry name" value="Histidine-containing phosphotransfer domain, HPT domain"/>
    <property type="match status" value="1"/>
</dbReference>
<protein>
    <recommendedName>
        <fullName evidence="3">histidine kinase</fullName>
        <ecNumber evidence="3">2.7.13.3</ecNumber>
    </recommendedName>
</protein>
<dbReference type="GO" id="GO:0005524">
    <property type="term" value="F:ATP binding"/>
    <property type="evidence" value="ECO:0007669"/>
    <property type="project" value="UniProtKB-KW"/>
</dbReference>
<evidence type="ECO:0000256" key="1">
    <source>
        <dbReference type="ARBA" id="ARBA00000085"/>
    </source>
</evidence>
<evidence type="ECO:0000259" key="13">
    <source>
        <dbReference type="PROSITE" id="PS50110"/>
    </source>
</evidence>
<dbReference type="PRINTS" id="PR00344">
    <property type="entry name" value="BCTRLSENSOR"/>
</dbReference>
<feature type="domain" description="Response regulatory" evidence="13">
    <location>
        <begin position="400"/>
        <end position="519"/>
    </location>
</feature>